<keyword evidence="6 11" id="KW-0863">Zinc-finger</keyword>
<dbReference type="Gene3D" id="3.90.70.10">
    <property type="entry name" value="Cysteine proteinases"/>
    <property type="match status" value="1"/>
</dbReference>
<dbReference type="GO" id="GO:0016579">
    <property type="term" value="P:protein deubiquitination"/>
    <property type="evidence" value="ECO:0007669"/>
    <property type="project" value="InterPro"/>
</dbReference>
<evidence type="ECO:0000256" key="9">
    <source>
        <dbReference type="ARBA" id="ARBA00022807"/>
    </source>
</evidence>
<keyword evidence="13" id="KW-1133">Transmembrane helix</keyword>
<dbReference type="PANTHER" id="PTHR24006">
    <property type="entry name" value="UBIQUITIN CARBOXYL-TERMINAL HYDROLASE"/>
    <property type="match status" value="1"/>
</dbReference>
<evidence type="ECO:0000256" key="8">
    <source>
        <dbReference type="ARBA" id="ARBA00022801"/>
    </source>
</evidence>
<dbReference type="InterPro" id="IPR038765">
    <property type="entry name" value="Papain-like_cys_pep_sf"/>
</dbReference>
<evidence type="ECO:0000313" key="15">
    <source>
        <dbReference type="EMBL" id="GFR43208.1"/>
    </source>
</evidence>
<dbReference type="Proteomes" id="UP001054857">
    <property type="component" value="Unassembled WGS sequence"/>
</dbReference>
<evidence type="ECO:0000256" key="3">
    <source>
        <dbReference type="ARBA" id="ARBA00012759"/>
    </source>
</evidence>
<keyword evidence="13" id="KW-0472">Membrane</keyword>
<feature type="transmembrane region" description="Helical" evidence="13">
    <location>
        <begin position="12"/>
        <end position="31"/>
    </location>
</feature>
<feature type="non-terminal residue" evidence="15">
    <location>
        <position position="467"/>
    </location>
</feature>
<dbReference type="GO" id="GO:0005829">
    <property type="term" value="C:cytosol"/>
    <property type="evidence" value="ECO:0007669"/>
    <property type="project" value="TreeGrafter"/>
</dbReference>
<evidence type="ECO:0000256" key="2">
    <source>
        <dbReference type="ARBA" id="ARBA00009085"/>
    </source>
</evidence>
<keyword evidence="16" id="KW-1185">Reference proteome</keyword>
<evidence type="ECO:0000256" key="10">
    <source>
        <dbReference type="ARBA" id="ARBA00022833"/>
    </source>
</evidence>
<feature type="region of interest" description="Disordered" evidence="12">
    <location>
        <begin position="202"/>
        <end position="258"/>
    </location>
</feature>
<feature type="compositionally biased region" description="Low complexity" evidence="12">
    <location>
        <begin position="247"/>
        <end position="258"/>
    </location>
</feature>
<evidence type="ECO:0000256" key="6">
    <source>
        <dbReference type="ARBA" id="ARBA00022771"/>
    </source>
</evidence>
<dbReference type="EC" id="3.4.19.12" evidence="3"/>
<dbReference type="PROSITE" id="PS50865">
    <property type="entry name" value="ZF_MYND_2"/>
    <property type="match status" value="1"/>
</dbReference>
<dbReference type="GO" id="GO:0005634">
    <property type="term" value="C:nucleus"/>
    <property type="evidence" value="ECO:0007669"/>
    <property type="project" value="TreeGrafter"/>
</dbReference>
<feature type="compositionally biased region" description="Pro residues" evidence="12">
    <location>
        <begin position="158"/>
        <end position="168"/>
    </location>
</feature>
<evidence type="ECO:0000256" key="5">
    <source>
        <dbReference type="ARBA" id="ARBA00022723"/>
    </source>
</evidence>
<comment type="similarity">
    <text evidence="2">Belongs to the peptidase C19 family.</text>
</comment>
<keyword evidence="10" id="KW-0862">Zinc</keyword>
<evidence type="ECO:0000259" key="14">
    <source>
        <dbReference type="PROSITE" id="PS50865"/>
    </source>
</evidence>
<feature type="compositionally biased region" description="Low complexity" evidence="12">
    <location>
        <begin position="215"/>
        <end position="230"/>
    </location>
</feature>
<comment type="catalytic activity">
    <reaction evidence="1">
        <text>Thiol-dependent hydrolysis of ester, thioester, amide, peptide and isopeptide bonds formed by the C-terminal Gly of ubiquitin (a 76-residue protein attached to proteins as an intracellular targeting signal).</text>
        <dbReference type="EC" id="3.4.19.12"/>
    </reaction>
</comment>
<dbReference type="Pfam" id="PF01753">
    <property type="entry name" value="zf-MYND"/>
    <property type="match status" value="1"/>
</dbReference>
<dbReference type="InterPro" id="IPR050164">
    <property type="entry name" value="Peptidase_C19"/>
</dbReference>
<evidence type="ECO:0000256" key="12">
    <source>
        <dbReference type="SAM" id="MobiDB-lite"/>
    </source>
</evidence>
<dbReference type="InterPro" id="IPR002893">
    <property type="entry name" value="Znf_MYND"/>
</dbReference>
<protein>
    <recommendedName>
        <fullName evidence="3">ubiquitinyl hydrolase 1</fullName>
        <ecNumber evidence="3">3.4.19.12</ecNumber>
    </recommendedName>
</protein>
<dbReference type="GO" id="GO:0006508">
    <property type="term" value="P:proteolysis"/>
    <property type="evidence" value="ECO:0007669"/>
    <property type="project" value="UniProtKB-KW"/>
</dbReference>
<evidence type="ECO:0000256" key="4">
    <source>
        <dbReference type="ARBA" id="ARBA00022670"/>
    </source>
</evidence>
<keyword evidence="5" id="KW-0479">Metal-binding</keyword>
<feature type="region of interest" description="Disordered" evidence="12">
    <location>
        <begin position="360"/>
        <end position="409"/>
    </location>
</feature>
<keyword evidence="13" id="KW-0812">Transmembrane</keyword>
<dbReference type="Gene3D" id="6.10.140.2220">
    <property type="match status" value="1"/>
</dbReference>
<dbReference type="InterPro" id="IPR001394">
    <property type="entry name" value="Peptidase_C19_UCH"/>
</dbReference>
<gene>
    <name evidence="15" type="ORF">Agub_g4251</name>
</gene>
<feature type="compositionally biased region" description="Low complexity" evidence="12">
    <location>
        <begin position="375"/>
        <end position="406"/>
    </location>
</feature>
<dbReference type="GO" id="GO:0004843">
    <property type="term" value="F:cysteine-type deubiquitinase activity"/>
    <property type="evidence" value="ECO:0007669"/>
    <property type="project" value="UniProtKB-EC"/>
</dbReference>
<dbReference type="PANTHER" id="PTHR24006:SF758">
    <property type="entry name" value="UBIQUITIN CARBOXYL-TERMINAL HYDROLASE 36"/>
    <property type="match status" value="1"/>
</dbReference>
<evidence type="ECO:0000256" key="13">
    <source>
        <dbReference type="SAM" id="Phobius"/>
    </source>
</evidence>
<reference evidence="15 16" key="1">
    <citation type="journal article" date="2021" name="Sci. Rep.">
        <title>Genome sequencing of the multicellular alga Astrephomene provides insights into convergent evolution of germ-soma differentiation.</title>
        <authorList>
            <person name="Yamashita S."/>
            <person name="Yamamoto K."/>
            <person name="Matsuzaki R."/>
            <person name="Suzuki S."/>
            <person name="Yamaguchi H."/>
            <person name="Hirooka S."/>
            <person name="Minakuchi Y."/>
            <person name="Miyagishima S."/>
            <person name="Kawachi M."/>
            <person name="Toyoda A."/>
            <person name="Nozaki H."/>
        </authorList>
    </citation>
    <scope>NUCLEOTIDE SEQUENCE [LARGE SCALE GENOMIC DNA]</scope>
    <source>
        <strain evidence="15 16">NIES-4017</strain>
    </source>
</reference>
<accession>A0AAD3DMA7</accession>
<keyword evidence="9" id="KW-0788">Thiol protease</keyword>
<feature type="domain" description="MYND-type" evidence="14">
    <location>
        <begin position="105"/>
        <end position="143"/>
    </location>
</feature>
<keyword evidence="7" id="KW-0833">Ubl conjugation pathway</keyword>
<dbReference type="SUPFAM" id="SSF144232">
    <property type="entry name" value="HIT/MYND zinc finger-like"/>
    <property type="match status" value="1"/>
</dbReference>
<dbReference type="EMBL" id="BMAR01000005">
    <property type="protein sequence ID" value="GFR43208.1"/>
    <property type="molecule type" value="Genomic_DNA"/>
</dbReference>
<dbReference type="Pfam" id="PF00443">
    <property type="entry name" value="UCH"/>
    <property type="match status" value="1"/>
</dbReference>
<comment type="caution">
    <text evidence="15">The sequence shown here is derived from an EMBL/GenBank/DDBJ whole genome shotgun (WGS) entry which is preliminary data.</text>
</comment>
<dbReference type="GO" id="GO:0008270">
    <property type="term" value="F:zinc ion binding"/>
    <property type="evidence" value="ECO:0007669"/>
    <property type="project" value="UniProtKB-KW"/>
</dbReference>
<evidence type="ECO:0000256" key="7">
    <source>
        <dbReference type="ARBA" id="ARBA00022786"/>
    </source>
</evidence>
<evidence type="ECO:0000313" key="16">
    <source>
        <dbReference type="Proteomes" id="UP001054857"/>
    </source>
</evidence>
<proteinExistence type="inferred from homology"/>
<dbReference type="AlphaFoldDB" id="A0AAD3DMA7"/>
<name>A0AAD3DMA7_9CHLO</name>
<sequence>SQHYAHCKAGMFIAVLVALAFLIAWLIHAVVSSDGLDDTMDARGPPGGNVWAWRAAEAAAERNWWDVINDRQPKEEEIADWLNEMDSADFNDITQQSERLLSCACLHCGDLIPATKTCGNCKLAAYCSRDCQQRHWPRHRPRCAQLQAAAKERGGQRPPQPPPDPPLVLPASQLLFSHEGYWWLLQAHRAAVEAAVSTVGAEDGNDDDVVGSNEAAGGADEGVAASSSSSSRRKPTTSEGGESENDSPSSSCSSCSSSRRPPLVLGSPDGCWQWSWSAPPAPALLRPPRPAGIRNSGNSCYTAVAVQALLATPGLGEYLRSGAHRAECRAPERGQAPKGVSSWCPACELSNLAAAAALTATASQHPDEDGPGRPSSAAAATHGSGGSWAARTAGTANGPGGAASPAVDARGLTRQVHRLGRTLVPGRQEDAHELLTKLLEALAEVALAEAGGRGLRRALAAAKHKAQ</sequence>
<keyword evidence="4" id="KW-0645">Protease</keyword>
<organism evidence="15 16">
    <name type="scientific">Astrephomene gubernaculifera</name>
    <dbReference type="NCBI Taxonomy" id="47775"/>
    <lineage>
        <taxon>Eukaryota</taxon>
        <taxon>Viridiplantae</taxon>
        <taxon>Chlorophyta</taxon>
        <taxon>core chlorophytes</taxon>
        <taxon>Chlorophyceae</taxon>
        <taxon>CS clade</taxon>
        <taxon>Chlamydomonadales</taxon>
        <taxon>Astrephomenaceae</taxon>
        <taxon>Astrephomene</taxon>
    </lineage>
</organism>
<evidence type="ECO:0000256" key="1">
    <source>
        <dbReference type="ARBA" id="ARBA00000707"/>
    </source>
</evidence>
<keyword evidence="8" id="KW-0378">Hydrolase</keyword>
<evidence type="ECO:0000256" key="11">
    <source>
        <dbReference type="PROSITE-ProRule" id="PRU00134"/>
    </source>
</evidence>
<feature type="region of interest" description="Disordered" evidence="12">
    <location>
        <begin position="148"/>
        <end position="170"/>
    </location>
</feature>
<feature type="non-terminal residue" evidence="15">
    <location>
        <position position="1"/>
    </location>
</feature>
<dbReference type="SUPFAM" id="SSF54001">
    <property type="entry name" value="Cysteine proteinases"/>
    <property type="match status" value="1"/>
</dbReference>